<dbReference type="AlphaFoldDB" id="A0A921JRK3"/>
<dbReference type="SUPFAM" id="SSF53756">
    <property type="entry name" value="UDP-Glycosyltransferase/glycogen phosphorylase"/>
    <property type="match status" value="1"/>
</dbReference>
<comment type="caution">
    <text evidence="4">The sequence shown here is derived from an EMBL/GenBank/DDBJ whole genome shotgun (WGS) entry which is preliminary data.</text>
</comment>
<dbReference type="GO" id="GO:1901137">
    <property type="term" value="P:carbohydrate derivative biosynthetic process"/>
    <property type="evidence" value="ECO:0007669"/>
    <property type="project" value="UniProtKB-ARBA"/>
</dbReference>
<evidence type="ECO:0000256" key="1">
    <source>
        <dbReference type="ARBA" id="ARBA00022676"/>
    </source>
</evidence>
<dbReference type="Gene3D" id="3.40.50.2000">
    <property type="entry name" value="Glycogen Phosphorylase B"/>
    <property type="match status" value="2"/>
</dbReference>
<proteinExistence type="predicted"/>
<evidence type="ECO:0000313" key="5">
    <source>
        <dbReference type="Proteomes" id="UP000712713"/>
    </source>
</evidence>
<dbReference type="PANTHER" id="PTHR45947:SF3">
    <property type="entry name" value="SULFOQUINOVOSYL TRANSFERASE SQD2"/>
    <property type="match status" value="1"/>
</dbReference>
<protein>
    <submittedName>
        <fullName evidence="4">Glycosyltransferase</fullName>
        <ecNumber evidence="4">2.4.-.-</ecNumber>
    </submittedName>
</protein>
<dbReference type="InterPro" id="IPR050194">
    <property type="entry name" value="Glycosyltransferase_grp1"/>
</dbReference>
<dbReference type="InterPro" id="IPR028098">
    <property type="entry name" value="Glyco_trans_4-like_N"/>
</dbReference>
<reference evidence="4" key="2">
    <citation type="submission" date="2021-09" db="EMBL/GenBank/DDBJ databases">
        <authorList>
            <person name="Gilroy R."/>
        </authorList>
    </citation>
    <scope>NUCLEOTIDE SEQUENCE</scope>
    <source>
        <strain evidence="4">ChiGjej3B3-7470</strain>
    </source>
</reference>
<dbReference type="Pfam" id="PF13439">
    <property type="entry name" value="Glyco_transf_4"/>
    <property type="match status" value="1"/>
</dbReference>
<dbReference type="EMBL" id="DYZF01000250">
    <property type="protein sequence ID" value="HJE52266.1"/>
    <property type="molecule type" value="Genomic_DNA"/>
</dbReference>
<dbReference type="Proteomes" id="UP000712713">
    <property type="component" value="Unassembled WGS sequence"/>
</dbReference>
<reference evidence="4" key="1">
    <citation type="journal article" date="2021" name="PeerJ">
        <title>Extensive microbial diversity within the chicken gut microbiome revealed by metagenomics and culture.</title>
        <authorList>
            <person name="Gilroy R."/>
            <person name="Ravi A."/>
            <person name="Getino M."/>
            <person name="Pursley I."/>
            <person name="Horton D.L."/>
            <person name="Alikhan N.F."/>
            <person name="Baker D."/>
            <person name="Gharbi K."/>
            <person name="Hall N."/>
            <person name="Watson M."/>
            <person name="Adriaenssens E.M."/>
            <person name="Foster-Nyarko E."/>
            <person name="Jarju S."/>
            <person name="Secka A."/>
            <person name="Antonio M."/>
            <person name="Oren A."/>
            <person name="Chaudhuri R.R."/>
            <person name="La Ragione R."/>
            <person name="Hildebrand F."/>
            <person name="Pallen M.J."/>
        </authorList>
    </citation>
    <scope>NUCLEOTIDE SEQUENCE</scope>
    <source>
        <strain evidence="4">ChiGjej3B3-7470</strain>
    </source>
</reference>
<evidence type="ECO:0000259" key="3">
    <source>
        <dbReference type="Pfam" id="PF13439"/>
    </source>
</evidence>
<dbReference type="Pfam" id="PF13692">
    <property type="entry name" value="Glyco_trans_1_4"/>
    <property type="match status" value="1"/>
</dbReference>
<dbReference type="EC" id="2.4.-.-" evidence="4"/>
<organism evidence="4 5">
    <name type="scientific">Tessaracoccus flavescens</name>
    <dbReference type="NCBI Taxonomy" id="399497"/>
    <lineage>
        <taxon>Bacteria</taxon>
        <taxon>Bacillati</taxon>
        <taxon>Actinomycetota</taxon>
        <taxon>Actinomycetes</taxon>
        <taxon>Propionibacteriales</taxon>
        <taxon>Propionibacteriaceae</taxon>
        <taxon>Tessaracoccus</taxon>
    </lineage>
</organism>
<gene>
    <name evidence="4" type="ORF">K8V15_09910</name>
</gene>
<evidence type="ECO:0000256" key="2">
    <source>
        <dbReference type="ARBA" id="ARBA00022679"/>
    </source>
</evidence>
<dbReference type="GO" id="GO:0016757">
    <property type="term" value="F:glycosyltransferase activity"/>
    <property type="evidence" value="ECO:0007669"/>
    <property type="project" value="UniProtKB-KW"/>
</dbReference>
<dbReference type="PANTHER" id="PTHR45947">
    <property type="entry name" value="SULFOQUINOVOSYL TRANSFERASE SQD2"/>
    <property type="match status" value="1"/>
</dbReference>
<feature type="domain" description="Glycosyltransferase subfamily 4-like N-terminal" evidence="3">
    <location>
        <begin position="23"/>
        <end position="155"/>
    </location>
</feature>
<accession>A0A921JRK3</accession>
<sequence length="370" mass="40525">MARIVHLSTVHRTRDNRIYNKECKALLAAGHELTLVVRAERDEASPVPLVALPTPAGRIQRILSTQRRAWRAVSALNPHILHIHDPELIPFAIAYRALHRDTRIVYDAHEDLVGQIATKPYLSSWQRPIARTAAALLVGAADRSFDAVVAATEPVLAGFPHARRSTVVRNYPWLSDYAAKPQPAPGRAVYVGDLTEERKLTFMLDVIDRVRATVPHAHLVLAGRPDKQGEVVLNKRADGDAVTYLGLLDPADVPSVVATGQVGLVFLKPLPNYLNSLPTKLFEYMASGIAYLASDFPFWRQSFEPHHAGHFTDTEDVGTAATALAALLTNPQLCSELGAQGRAVIEAELNFEREADALTRLVRILAPAAG</sequence>
<keyword evidence="2 4" id="KW-0808">Transferase</keyword>
<keyword evidence="1 4" id="KW-0328">Glycosyltransferase</keyword>
<evidence type="ECO:0000313" key="4">
    <source>
        <dbReference type="EMBL" id="HJE52266.1"/>
    </source>
</evidence>
<name>A0A921JRK3_9ACTN</name>